<feature type="region of interest" description="Disordered" evidence="1">
    <location>
        <begin position="121"/>
        <end position="145"/>
    </location>
</feature>
<evidence type="ECO:0000259" key="3">
    <source>
        <dbReference type="Pfam" id="PF21647"/>
    </source>
</evidence>
<comment type="caution">
    <text evidence="4">The sequence shown here is derived from an EMBL/GenBank/DDBJ whole genome shotgun (WGS) entry which is preliminary data.</text>
</comment>
<feature type="domain" description="DUF6857" evidence="3">
    <location>
        <begin position="304"/>
        <end position="350"/>
    </location>
</feature>
<dbReference type="EMBL" id="JAKOGI010000617">
    <property type="protein sequence ID" value="KAJ8432310.1"/>
    <property type="molecule type" value="Genomic_DNA"/>
</dbReference>
<sequence>MKNVQEDDSSSLDNCHEPTLLQVRSIVPIMEEGDLWPNKGFHIKVCDSSHAMYVSLPQEMDDLILGNNLKLGQFMYVEKIKSSYPVPTLIGVTPLSDCQPCIGSPEEIDVSVFNKNNLANDMTKESRSDEETEKNENDDAIAGNQADQNCTEKQCVLETKICPEALDLQKPNSIPLEKESDSDSPKGSSSRRRSWGGAPPKGASPRSNAPKPRRSRSAGASPVRAARIDSSDDNSSSTMNLRGKKTTTRSANNKSRDYTHRGTYEPFICNRFASHNDKQLQGKFSNVEELWDDQKLQLRLSHVEESWDNLPSDLLKLGKEVIKKRDASLLVAIEALQEAAIAERLLKCLRYVTYCKVFKGQ</sequence>
<dbReference type="AlphaFoldDB" id="A0A9Q1JWS7"/>
<feature type="domain" description="DUF936" evidence="2">
    <location>
        <begin position="12"/>
        <end position="108"/>
    </location>
</feature>
<dbReference type="Proteomes" id="UP001153076">
    <property type="component" value="Unassembled WGS sequence"/>
</dbReference>
<dbReference type="InterPro" id="IPR010341">
    <property type="entry name" value="DUF936_pln"/>
</dbReference>
<organism evidence="4 5">
    <name type="scientific">Carnegiea gigantea</name>
    <dbReference type="NCBI Taxonomy" id="171969"/>
    <lineage>
        <taxon>Eukaryota</taxon>
        <taxon>Viridiplantae</taxon>
        <taxon>Streptophyta</taxon>
        <taxon>Embryophyta</taxon>
        <taxon>Tracheophyta</taxon>
        <taxon>Spermatophyta</taxon>
        <taxon>Magnoliopsida</taxon>
        <taxon>eudicotyledons</taxon>
        <taxon>Gunneridae</taxon>
        <taxon>Pentapetalae</taxon>
        <taxon>Caryophyllales</taxon>
        <taxon>Cactineae</taxon>
        <taxon>Cactaceae</taxon>
        <taxon>Cactoideae</taxon>
        <taxon>Echinocereeae</taxon>
        <taxon>Carnegiea</taxon>
    </lineage>
</organism>
<accession>A0A9Q1JWS7</accession>
<dbReference type="Pfam" id="PF06075">
    <property type="entry name" value="DUF936"/>
    <property type="match status" value="1"/>
</dbReference>
<protein>
    <submittedName>
        <fullName evidence="4">Uncharacterized protein</fullName>
    </submittedName>
</protein>
<dbReference type="Pfam" id="PF21647">
    <property type="entry name" value="DUF6857"/>
    <property type="match status" value="1"/>
</dbReference>
<dbReference type="PANTHER" id="PTHR31928:SF12">
    <property type="entry name" value="DUF3741 DOMAIN-CONTAINING PROTEIN"/>
    <property type="match status" value="1"/>
</dbReference>
<evidence type="ECO:0000256" key="1">
    <source>
        <dbReference type="SAM" id="MobiDB-lite"/>
    </source>
</evidence>
<proteinExistence type="predicted"/>
<feature type="region of interest" description="Disordered" evidence="1">
    <location>
        <begin position="171"/>
        <end position="257"/>
    </location>
</feature>
<evidence type="ECO:0000313" key="4">
    <source>
        <dbReference type="EMBL" id="KAJ8432310.1"/>
    </source>
</evidence>
<reference evidence="4" key="1">
    <citation type="submission" date="2022-04" db="EMBL/GenBank/DDBJ databases">
        <title>Carnegiea gigantea Genome sequencing and assembly v2.</title>
        <authorList>
            <person name="Copetti D."/>
            <person name="Sanderson M.J."/>
            <person name="Burquez A."/>
            <person name="Wojciechowski M.F."/>
        </authorList>
    </citation>
    <scope>NUCLEOTIDE SEQUENCE</scope>
    <source>
        <strain evidence="4">SGP5-SGP5p</strain>
        <tissue evidence="4">Aerial part</tissue>
    </source>
</reference>
<name>A0A9Q1JWS7_9CARY</name>
<keyword evidence="5" id="KW-1185">Reference proteome</keyword>
<evidence type="ECO:0000313" key="5">
    <source>
        <dbReference type="Proteomes" id="UP001153076"/>
    </source>
</evidence>
<dbReference type="InterPro" id="IPR049172">
    <property type="entry name" value="DUF6857_pln"/>
</dbReference>
<dbReference type="InterPro" id="IPR048297">
    <property type="entry name" value="DUF936_dom_pln"/>
</dbReference>
<dbReference type="OrthoDB" id="773154at2759"/>
<evidence type="ECO:0000259" key="2">
    <source>
        <dbReference type="Pfam" id="PF06075"/>
    </source>
</evidence>
<dbReference type="PANTHER" id="PTHR31928">
    <property type="entry name" value="EXPRESSED PROTEIN"/>
    <property type="match status" value="1"/>
</dbReference>
<feature type="compositionally biased region" description="Basic and acidic residues" evidence="1">
    <location>
        <begin position="122"/>
        <end position="137"/>
    </location>
</feature>
<gene>
    <name evidence="4" type="ORF">Cgig2_009743</name>
</gene>